<gene>
    <name evidence="1" type="ORF">B8W67_05675</name>
</gene>
<name>A0A7I7SCL2_9MYCO</name>
<dbReference type="Proteomes" id="UP000193577">
    <property type="component" value="Unassembled WGS sequence"/>
</dbReference>
<dbReference type="EMBL" id="NCXO01000008">
    <property type="protein sequence ID" value="OSC34738.1"/>
    <property type="molecule type" value="Genomic_DNA"/>
</dbReference>
<dbReference type="AlphaFoldDB" id="A0A7I7SCL2"/>
<protein>
    <submittedName>
        <fullName evidence="1">Uncharacterized protein</fullName>
    </submittedName>
</protein>
<evidence type="ECO:0000313" key="1">
    <source>
        <dbReference type="EMBL" id="OSC34738.1"/>
    </source>
</evidence>
<sequence>MAGKYASARDEKLHTLVLDGMAADTVGDVSTWGHIYDGIADLDADEVARLGLTGDVPAGKWWIVCENSDGFIDVDEFDTAEQYADAIRSLEADYAEFEGS</sequence>
<accession>A0A7I7SCL2</accession>
<dbReference type="RefSeq" id="WP_085302741.1">
    <property type="nucleotide sequence ID" value="NZ_AP022594.1"/>
</dbReference>
<keyword evidence="2" id="KW-1185">Reference proteome</keyword>
<organism evidence="1 2">
    <name type="scientific">Mycolicibacillus koreensis</name>
    <dbReference type="NCBI Taxonomy" id="1069220"/>
    <lineage>
        <taxon>Bacteria</taxon>
        <taxon>Bacillati</taxon>
        <taxon>Actinomycetota</taxon>
        <taxon>Actinomycetes</taxon>
        <taxon>Mycobacteriales</taxon>
        <taxon>Mycobacteriaceae</taxon>
        <taxon>Mycolicibacillus</taxon>
    </lineage>
</organism>
<evidence type="ECO:0000313" key="2">
    <source>
        <dbReference type="Proteomes" id="UP000193577"/>
    </source>
</evidence>
<reference evidence="1 2" key="1">
    <citation type="submission" date="2017-04" db="EMBL/GenBank/DDBJ databases">
        <title>The new phylogeny of genus Mycobacterium.</title>
        <authorList>
            <person name="Tortoli E."/>
            <person name="Trovato A."/>
            <person name="Cirillo D.M."/>
        </authorList>
    </citation>
    <scope>NUCLEOTIDE SEQUENCE [LARGE SCALE GENOMIC DNA]</scope>
    <source>
        <strain evidence="1 2">KCTC 19819</strain>
    </source>
</reference>
<comment type="caution">
    <text evidence="1">The sequence shown here is derived from an EMBL/GenBank/DDBJ whole genome shotgun (WGS) entry which is preliminary data.</text>
</comment>
<proteinExistence type="predicted"/>